<reference evidence="1 2" key="1">
    <citation type="submission" date="2019-08" db="EMBL/GenBank/DDBJ databases">
        <title>Bacillus genomes from the desert of Cuatro Cienegas, Coahuila.</title>
        <authorList>
            <person name="Olmedo-Alvarez G."/>
        </authorList>
    </citation>
    <scope>NUCLEOTIDE SEQUENCE [LARGE SCALE GENOMIC DNA]</scope>
    <source>
        <strain evidence="1 2">CH87b_3T</strain>
    </source>
</reference>
<gene>
    <name evidence="1" type="ORF">FZC85_17250</name>
</gene>
<dbReference type="AlphaFoldDB" id="A0A5D4TLQ2"/>
<dbReference type="OrthoDB" id="2720271at2"/>
<accession>A0A5D4TLQ2</accession>
<name>A0A5D4TLQ2_9BACI</name>
<organism evidence="1 2">
    <name type="scientific">Rossellomorea aquimaris</name>
    <dbReference type="NCBI Taxonomy" id="189382"/>
    <lineage>
        <taxon>Bacteria</taxon>
        <taxon>Bacillati</taxon>
        <taxon>Bacillota</taxon>
        <taxon>Bacilli</taxon>
        <taxon>Bacillales</taxon>
        <taxon>Bacillaceae</taxon>
        <taxon>Rossellomorea</taxon>
    </lineage>
</organism>
<dbReference type="Proteomes" id="UP000324269">
    <property type="component" value="Unassembled WGS sequence"/>
</dbReference>
<evidence type="ECO:0000313" key="1">
    <source>
        <dbReference type="EMBL" id="TYS83738.1"/>
    </source>
</evidence>
<evidence type="ECO:0000313" key="2">
    <source>
        <dbReference type="Proteomes" id="UP000324269"/>
    </source>
</evidence>
<proteinExistence type="predicted"/>
<comment type="caution">
    <text evidence="1">The sequence shown here is derived from an EMBL/GenBank/DDBJ whole genome shotgun (WGS) entry which is preliminary data.</text>
</comment>
<dbReference type="EMBL" id="VTEZ01000005">
    <property type="protein sequence ID" value="TYS83738.1"/>
    <property type="molecule type" value="Genomic_DNA"/>
</dbReference>
<protein>
    <submittedName>
        <fullName evidence="1">Uncharacterized protein</fullName>
    </submittedName>
</protein>
<dbReference type="RefSeq" id="WP_148970257.1">
    <property type="nucleotide sequence ID" value="NZ_JBNIKW010000005.1"/>
</dbReference>
<sequence length="124" mass="14419">MNEHLMEIVARDIVEGLPKEKRAIYQYVVGLEDELASRSETSEEFMALLVKHAPHQQAASHFNMSFGELMKRMRDIEQEINTKLDQKLKHATWIDYTDTIRSMKGSGAINTSYFFFSMDHAYTK</sequence>